<keyword evidence="2" id="KW-1185">Reference proteome</keyword>
<evidence type="ECO:0000313" key="1">
    <source>
        <dbReference type="EMBL" id="TNN44184.1"/>
    </source>
</evidence>
<dbReference type="AlphaFoldDB" id="A0A4Z2FTY0"/>
<sequence>MTHEIDGLAAISQVPSRSPAEGQGKVTLLTCFLQQPLGRPPGGEWTWFLHSGSITSLVPRNKNRSAVPRFFGAEELFERRMRYREQNKRGFESSAATKITHILTLHLHIPIPGCSARSKGDKQQHK</sequence>
<proteinExistence type="predicted"/>
<dbReference type="EMBL" id="SRLO01000919">
    <property type="protein sequence ID" value="TNN44184.1"/>
    <property type="molecule type" value="Genomic_DNA"/>
</dbReference>
<comment type="caution">
    <text evidence="1">The sequence shown here is derived from an EMBL/GenBank/DDBJ whole genome shotgun (WGS) entry which is preliminary data.</text>
</comment>
<evidence type="ECO:0000313" key="2">
    <source>
        <dbReference type="Proteomes" id="UP000314294"/>
    </source>
</evidence>
<protein>
    <submittedName>
        <fullName evidence="1">Uncharacterized protein</fullName>
    </submittedName>
</protein>
<organism evidence="1 2">
    <name type="scientific">Liparis tanakae</name>
    <name type="common">Tanaka's snailfish</name>
    <dbReference type="NCBI Taxonomy" id="230148"/>
    <lineage>
        <taxon>Eukaryota</taxon>
        <taxon>Metazoa</taxon>
        <taxon>Chordata</taxon>
        <taxon>Craniata</taxon>
        <taxon>Vertebrata</taxon>
        <taxon>Euteleostomi</taxon>
        <taxon>Actinopterygii</taxon>
        <taxon>Neopterygii</taxon>
        <taxon>Teleostei</taxon>
        <taxon>Neoteleostei</taxon>
        <taxon>Acanthomorphata</taxon>
        <taxon>Eupercaria</taxon>
        <taxon>Perciformes</taxon>
        <taxon>Cottioidei</taxon>
        <taxon>Cottales</taxon>
        <taxon>Liparidae</taxon>
        <taxon>Liparis</taxon>
    </lineage>
</organism>
<accession>A0A4Z2FTY0</accession>
<reference evidence="1 2" key="1">
    <citation type="submission" date="2019-03" db="EMBL/GenBank/DDBJ databases">
        <title>First draft genome of Liparis tanakae, snailfish: a comprehensive survey of snailfish specific genes.</title>
        <authorList>
            <person name="Kim W."/>
            <person name="Song I."/>
            <person name="Jeong J.-H."/>
            <person name="Kim D."/>
            <person name="Kim S."/>
            <person name="Ryu S."/>
            <person name="Song J.Y."/>
            <person name="Lee S.K."/>
        </authorList>
    </citation>
    <scope>NUCLEOTIDE SEQUENCE [LARGE SCALE GENOMIC DNA]</scope>
    <source>
        <tissue evidence="1">Muscle</tissue>
    </source>
</reference>
<dbReference type="Proteomes" id="UP000314294">
    <property type="component" value="Unassembled WGS sequence"/>
</dbReference>
<gene>
    <name evidence="1" type="ORF">EYF80_045629</name>
</gene>
<name>A0A4Z2FTY0_9TELE</name>